<sequence length="149" mass="17146">MNEKVAVLEEAFDINKATEIVAHPEAGGYVIFLGKVRNQSHGRKVLKLIYEVYDEMAVEEMKKIREEALKKFRITDMLIWHRKGELKVGEGTILIVASAPHRKEAFEACIWAVDEVKKRVPVWKKEITEEGAFWIEGDKAVPVEDYYGK</sequence>
<accession>A0A2Z2MAZ2</accession>
<dbReference type="PANTHER" id="PTHR23404">
    <property type="entry name" value="MOLYBDOPTERIN SYNTHASE RELATED"/>
    <property type="match status" value="1"/>
</dbReference>
<dbReference type="AlphaFoldDB" id="A0A2Z2MAZ2"/>
<dbReference type="InterPro" id="IPR036563">
    <property type="entry name" value="MoaE_sf"/>
</dbReference>
<dbReference type="Proteomes" id="UP000250134">
    <property type="component" value="Chromosome"/>
</dbReference>
<protein>
    <submittedName>
        <fullName evidence="1">Molybdenum cofactor biosynthesis protein MoaE</fullName>
    </submittedName>
</protein>
<dbReference type="EMBL" id="CP014855">
    <property type="protein sequence ID" value="ASJ01752.1"/>
    <property type="molecule type" value="Genomic_DNA"/>
</dbReference>
<organism evidence="1 2">
    <name type="scientific">Thermococcus gorgonarius</name>
    <dbReference type="NCBI Taxonomy" id="71997"/>
    <lineage>
        <taxon>Archaea</taxon>
        <taxon>Methanobacteriati</taxon>
        <taxon>Methanobacteriota</taxon>
        <taxon>Thermococci</taxon>
        <taxon>Thermococcales</taxon>
        <taxon>Thermococcaceae</taxon>
        <taxon>Thermococcus</taxon>
    </lineage>
</organism>
<name>A0A2Z2MAZ2_THEGO</name>
<evidence type="ECO:0000313" key="1">
    <source>
        <dbReference type="EMBL" id="ASJ01752.1"/>
    </source>
</evidence>
<dbReference type="GO" id="GO:0006777">
    <property type="term" value="P:Mo-molybdopterin cofactor biosynthetic process"/>
    <property type="evidence" value="ECO:0007669"/>
    <property type="project" value="InterPro"/>
</dbReference>
<reference evidence="1 2" key="1">
    <citation type="submission" date="2016-03" db="EMBL/GenBank/DDBJ databases">
        <title>Complete genome sequence of Thermococcus gorgonarius.</title>
        <authorList>
            <person name="Oger P.M."/>
        </authorList>
    </citation>
    <scope>NUCLEOTIDE SEQUENCE [LARGE SCALE GENOMIC DNA]</scope>
    <source>
        <strain evidence="1 2">W-12</strain>
    </source>
</reference>
<keyword evidence="2" id="KW-1185">Reference proteome</keyword>
<evidence type="ECO:0000313" key="2">
    <source>
        <dbReference type="Proteomes" id="UP000250134"/>
    </source>
</evidence>
<dbReference type="InterPro" id="IPR003448">
    <property type="entry name" value="Mopterin_biosynth_MoaE"/>
</dbReference>
<dbReference type="Pfam" id="PF02391">
    <property type="entry name" value="MoaE"/>
    <property type="match status" value="1"/>
</dbReference>
<gene>
    <name evidence="1" type="ORF">A3K92_08825</name>
</gene>
<dbReference type="CDD" id="cd00756">
    <property type="entry name" value="MoaE"/>
    <property type="match status" value="1"/>
</dbReference>
<dbReference type="Gene3D" id="3.90.1170.40">
    <property type="entry name" value="Molybdopterin biosynthesis MoaE subunit"/>
    <property type="match status" value="1"/>
</dbReference>
<proteinExistence type="predicted"/>
<dbReference type="SUPFAM" id="SSF54690">
    <property type="entry name" value="Molybdopterin synthase subunit MoaE"/>
    <property type="match status" value="1"/>
</dbReference>
<dbReference type="KEGG" id="tgg:A3K92_08825"/>